<proteinExistence type="predicted"/>
<feature type="compositionally biased region" description="Pro residues" evidence="1">
    <location>
        <begin position="1"/>
        <end position="16"/>
    </location>
</feature>
<protein>
    <submittedName>
        <fullName evidence="2">Uncharacterized protein</fullName>
    </submittedName>
</protein>
<dbReference type="Proteomes" id="UP000645517">
    <property type="component" value="Unassembled WGS sequence"/>
</dbReference>
<evidence type="ECO:0000256" key="1">
    <source>
        <dbReference type="SAM" id="MobiDB-lite"/>
    </source>
</evidence>
<keyword evidence="3" id="KW-1185">Reference proteome</keyword>
<evidence type="ECO:0000313" key="3">
    <source>
        <dbReference type="Proteomes" id="UP000645517"/>
    </source>
</evidence>
<accession>A0ABQ2JKU2</accession>
<comment type="caution">
    <text evidence="2">The sequence shown here is derived from an EMBL/GenBank/DDBJ whole genome shotgun (WGS) entry which is preliminary data.</text>
</comment>
<reference evidence="3" key="1">
    <citation type="journal article" date="2019" name="Int. J. Syst. Evol. Microbiol.">
        <title>The Global Catalogue of Microorganisms (GCM) 10K type strain sequencing project: providing services to taxonomists for standard genome sequencing and annotation.</title>
        <authorList>
            <consortium name="The Broad Institute Genomics Platform"/>
            <consortium name="The Broad Institute Genome Sequencing Center for Infectious Disease"/>
            <person name="Wu L."/>
            <person name="Ma J."/>
        </authorList>
    </citation>
    <scope>NUCLEOTIDE SEQUENCE [LARGE SCALE GENOMIC DNA]</scope>
    <source>
        <strain evidence="3">JCM 16918</strain>
    </source>
</reference>
<sequence length="282" mass="31409">MPVPTPRPRSRPLPPAPDHRRPPDHTPLTAGRTEARVQFLLAEGRTLAGERATAWSATVRTVSHEARSPRMQVYGAVLPRHLWPADDEGRRLLAYRLSASLTNELRRQGAAHVTLWLGHGLSRPEHAAGHPADDIHPSGLHHPRAQEVLAYAETLLAHAGYPVGTRDLQALRDMRQATTLLGRVELLGMTGGVTVRTNTRQDLIPAVADRGRYWISVRATCDAHLRRLVSGEAQHALDWELRHQRALLTQVCWTTLTPGVRTVLELRREPGFVHLAVCEDRP</sequence>
<name>A0ABQ2JKU2_9DEIO</name>
<gene>
    <name evidence="2" type="ORF">GCM10010842_39890</name>
</gene>
<evidence type="ECO:0000313" key="2">
    <source>
        <dbReference type="EMBL" id="GGN47925.1"/>
    </source>
</evidence>
<organism evidence="2 3">
    <name type="scientific">Deinococcus daejeonensis</name>
    <dbReference type="NCBI Taxonomy" id="1007098"/>
    <lineage>
        <taxon>Bacteria</taxon>
        <taxon>Thermotogati</taxon>
        <taxon>Deinococcota</taxon>
        <taxon>Deinococci</taxon>
        <taxon>Deinococcales</taxon>
        <taxon>Deinococcaceae</taxon>
        <taxon>Deinococcus</taxon>
    </lineage>
</organism>
<dbReference type="EMBL" id="BMOR01000046">
    <property type="protein sequence ID" value="GGN47925.1"/>
    <property type="molecule type" value="Genomic_DNA"/>
</dbReference>
<feature type="region of interest" description="Disordered" evidence="1">
    <location>
        <begin position="1"/>
        <end position="32"/>
    </location>
</feature>